<dbReference type="EMBL" id="CP036259">
    <property type="protein sequence ID" value="QDR82255.1"/>
    <property type="molecule type" value="Genomic_DNA"/>
</dbReference>
<reference evidence="1 2" key="1">
    <citation type="submission" date="2019-02" db="EMBL/GenBank/DDBJ databases">
        <title>Closed genome of Sporomusa termitida DSM 4440.</title>
        <authorList>
            <person name="Poehlein A."/>
            <person name="Daniel R."/>
        </authorList>
    </citation>
    <scope>NUCLEOTIDE SEQUENCE [LARGE SCALE GENOMIC DNA]</scope>
    <source>
        <strain evidence="1 2">DSM 4440</strain>
    </source>
</reference>
<evidence type="ECO:0000313" key="2">
    <source>
        <dbReference type="Proteomes" id="UP000320776"/>
    </source>
</evidence>
<dbReference type="AlphaFoldDB" id="A0A517DY22"/>
<dbReference type="Proteomes" id="UP000320776">
    <property type="component" value="Chromosome"/>
</dbReference>
<protein>
    <submittedName>
        <fullName evidence="1">Uncharacterized protein</fullName>
    </submittedName>
</protein>
<proteinExistence type="predicted"/>
<accession>A0A517DY22</accession>
<name>A0A517DY22_9FIRM</name>
<sequence length="50" mass="5825">MLYKLIRTYEQGEWQAYAGCVAELGINEQDVAKSYRESLLWAHDQVVANY</sequence>
<organism evidence="1 2">
    <name type="scientific">Sporomusa termitida</name>
    <dbReference type="NCBI Taxonomy" id="2377"/>
    <lineage>
        <taxon>Bacteria</taxon>
        <taxon>Bacillati</taxon>
        <taxon>Bacillota</taxon>
        <taxon>Negativicutes</taxon>
        <taxon>Selenomonadales</taxon>
        <taxon>Sporomusaceae</taxon>
        <taxon>Sporomusa</taxon>
    </lineage>
</organism>
<evidence type="ECO:0000313" key="1">
    <source>
        <dbReference type="EMBL" id="QDR82255.1"/>
    </source>
</evidence>
<gene>
    <name evidence="1" type="ORF">SPTER_36790</name>
</gene>
<dbReference type="KEGG" id="sted:SPTER_36790"/>
<keyword evidence="2" id="KW-1185">Reference proteome</keyword>